<dbReference type="SMART" id="SM00363">
    <property type="entry name" value="S4"/>
    <property type="match status" value="1"/>
</dbReference>
<dbReference type="Pfam" id="PF00849">
    <property type="entry name" value="PseudoU_synth_2"/>
    <property type="match status" value="1"/>
</dbReference>
<dbReference type="InterPro" id="IPR020103">
    <property type="entry name" value="PsdUridine_synth_cat_dom_sf"/>
</dbReference>
<dbReference type="Gene3D" id="3.30.70.1560">
    <property type="entry name" value="Alpha-L RNA-binding motif"/>
    <property type="match status" value="1"/>
</dbReference>
<dbReference type="PANTHER" id="PTHR47683:SF4">
    <property type="entry name" value="PSEUDOURIDINE SYNTHASE"/>
    <property type="match status" value="1"/>
</dbReference>
<dbReference type="CDD" id="cd00165">
    <property type="entry name" value="S4"/>
    <property type="match status" value="1"/>
</dbReference>
<dbReference type="Gene3D" id="3.30.70.580">
    <property type="entry name" value="Pseudouridine synthase I, catalytic domain, N-terminal subdomain"/>
    <property type="match status" value="1"/>
</dbReference>
<gene>
    <name evidence="7" type="ORF">OCV61_13460</name>
</gene>
<dbReference type="InterPro" id="IPR036986">
    <property type="entry name" value="S4_RNA-bd_sf"/>
</dbReference>
<dbReference type="SUPFAM" id="SSF55174">
    <property type="entry name" value="Alpha-L RNA-binding motif"/>
    <property type="match status" value="1"/>
</dbReference>
<evidence type="ECO:0000256" key="1">
    <source>
        <dbReference type="ARBA" id="ARBA00008348"/>
    </source>
</evidence>
<evidence type="ECO:0000256" key="2">
    <source>
        <dbReference type="ARBA" id="ARBA00022884"/>
    </source>
</evidence>
<dbReference type="InterPro" id="IPR002942">
    <property type="entry name" value="S4_RNA-bd"/>
</dbReference>
<dbReference type="PROSITE" id="PS01149">
    <property type="entry name" value="PSI_RSU"/>
    <property type="match status" value="1"/>
</dbReference>
<protein>
    <recommendedName>
        <fullName evidence="5">Pseudouridine synthase</fullName>
        <ecNumber evidence="5">5.4.99.-</ecNumber>
    </recommendedName>
</protein>
<dbReference type="EC" id="5.4.99.-" evidence="5"/>
<dbReference type="Gene3D" id="3.10.290.10">
    <property type="entry name" value="RNA-binding S4 domain"/>
    <property type="match status" value="1"/>
</dbReference>
<dbReference type="InterPro" id="IPR050343">
    <property type="entry name" value="RsuA_PseudoU_synthase"/>
</dbReference>
<sequence length="248" mass="27764">MSKSKKSEKTQVRLDRFLADAGAGTRSEVKKMIQKGRVLVNDQPASGPEQKISPDLDRVLLDGKEQTEAPDFLYYILNKPAGYISATEDSKDKTVMDLLPKIARRNLFPVGRLDKDTEGLLLITDDGALAHELLSPAKHVDKTYYAKVKGVVTKEDQEAVKNGVDIGEAKLTMPAKLEILNTDGEYSEILLTIREGKFHQVKRMMEAVGKTVVYLKRLSMGGLVLPEDLPIGQWRMLTTEERKIIKRL</sequence>
<keyword evidence="8" id="KW-1185">Reference proteome</keyword>
<dbReference type="InterPro" id="IPR006145">
    <property type="entry name" value="PsdUridine_synth_RsuA/RluA"/>
</dbReference>
<evidence type="ECO:0000259" key="6">
    <source>
        <dbReference type="SMART" id="SM00363"/>
    </source>
</evidence>
<reference evidence="7 8" key="1">
    <citation type="journal article" date="2021" name="ISME Commun">
        <title>Automated analysis of genomic sequences facilitates high-throughput and comprehensive description of bacteria.</title>
        <authorList>
            <person name="Hitch T.C.A."/>
        </authorList>
    </citation>
    <scope>NUCLEOTIDE SEQUENCE [LARGE SCALE GENOMIC DNA]</scope>
    <source>
        <strain evidence="7 8">Sanger_23</strain>
    </source>
</reference>
<accession>A0ABT2TX80</accession>
<evidence type="ECO:0000313" key="8">
    <source>
        <dbReference type="Proteomes" id="UP001652409"/>
    </source>
</evidence>
<dbReference type="RefSeq" id="WP_158422231.1">
    <property type="nucleotide sequence ID" value="NZ_JAOQJL010000030.1"/>
</dbReference>
<keyword evidence="3 5" id="KW-0413">Isomerase</keyword>
<dbReference type="CDD" id="cd02553">
    <property type="entry name" value="PseudoU_synth_RsuA"/>
    <property type="match status" value="1"/>
</dbReference>
<dbReference type="NCBIfam" id="TIGR00093">
    <property type="entry name" value="pseudouridine synthase"/>
    <property type="match status" value="1"/>
</dbReference>
<dbReference type="InterPro" id="IPR000748">
    <property type="entry name" value="PsdUridine_synth_RsuA/RluB/E/F"/>
</dbReference>
<comment type="similarity">
    <text evidence="1 5">Belongs to the pseudouridine synthase RsuA family.</text>
</comment>
<feature type="domain" description="RNA-binding S4" evidence="6">
    <location>
        <begin position="12"/>
        <end position="74"/>
    </location>
</feature>
<dbReference type="Proteomes" id="UP001652409">
    <property type="component" value="Unassembled WGS sequence"/>
</dbReference>
<evidence type="ECO:0000256" key="3">
    <source>
        <dbReference type="ARBA" id="ARBA00023235"/>
    </source>
</evidence>
<comment type="caution">
    <text evidence="7">The sequence shown here is derived from an EMBL/GenBank/DDBJ whole genome shotgun (WGS) entry which is preliminary data.</text>
</comment>
<organism evidence="7 8">
    <name type="scientific">Blautia ammoniilytica</name>
    <dbReference type="NCBI Taxonomy" id="2981782"/>
    <lineage>
        <taxon>Bacteria</taxon>
        <taxon>Bacillati</taxon>
        <taxon>Bacillota</taxon>
        <taxon>Clostridia</taxon>
        <taxon>Lachnospirales</taxon>
        <taxon>Lachnospiraceae</taxon>
        <taxon>Blautia</taxon>
    </lineage>
</organism>
<keyword evidence="2 4" id="KW-0694">RNA-binding</keyword>
<name>A0ABT2TX80_9FIRM</name>
<evidence type="ECO:0000313" key="7">
    <source>
        <dbReference type="EMBL" id="MCU6766406.1"/>
    </source>
</evidence>
<dbReference type="SUPFAM" id="SSF55120">
    <property type="entry name" value="Pseudouridine synthase"/>
    <property type="match status" value="1"/>
</dbReference>
<dbReference type="InterPro" id="IPR042092">
    <property type="entry name" value="PsdUridine_s_RsuA/RluB/E/F_cat"/>
</dbReference>
<dbReference type="Pfam" id="PF01479">
    <property type="entry name" value="S4"/>
    <property type="match status" value="1"/>
</dbReference>
<proteinExistence type="inferred from homology"/>
<dbReference type="PROSITE" id="PS50889">
    <property type="entry name" value="S4"/>
    <property type="match status" value="1"/>
</dbReference>
<dbReference type="EMBL" id="JAOQJL010000030">
    <property type="protein sequence ID" value="MCU6766406.1"/>
    <property type="molecule type" value="Genomic_DNA"/>
</dbReference>
<evidence type="ECO:0000256" key="5">
    <source>
        <dbReference type="RuleBase" id="RU003887"/>
    </source>
</evidence>
<dbReference type="InterPro" id="IPR020094">
    <property type="entry name" value="TruA/RsuA/RluB/E/F_N"/>
</dbReference>
<evidence type="ECO:0000256" key="4">
    <source>
        <dbReference type="PROSITE-ProRule" id="PRU00182"/>
    </source>
</evidence>
<dbReference type="PANTHER" id="PTHR47683">
    <property type="entry name" value="PSEUDOURIDINE SYNTHASE FAMILY PROTEIN-RELATED"/>
    <property type="match status" value="1"/>
</dbReference>
<dbReference type="InterPro" id="IPR018496">
    <property type="entry name" value="PsdUridine_synth_RsuA/RluB_CS"/>
</dbReference>